<dbReference type="GO" id="GO:0006614">
    <property type="term" value="P:SRP-dependent cotranslational protein targeting to membrane"/>
    <property type="evidence" value="ECO:0007669"/>
    <property type="project" value="InterPro"/>
</dbReference>
<evidence type="ECO:0000259" key="2">
    <source>
        <dbReference type="Pfam" id="PF05486"/>
    </source>
</evidence>
<dbReference type="RefSeq" id="XP_040727303.1">
    <property type="nucleotide sequence ID" value="XM_040868648.1"/>
</dbReference>
<evidence type="ECO:0000313" key="3">
    <source>
        <dbReference type="EMBL" id="ORY86121.1"/>
    </source>
</evidence>
<reference evidence="3 4" key="1">
    <citation type="submission" date="2016-07" db="EMBL/GenBank/DDBJ databases">
        <title>Pervasive Adenine N6-methylation of Active Genes in Fungi.</title>
        <authorList>
            <consortium name="DOE Joint Genome Institute"/>
            <person name="Mondo S.J."/>
            <person name="Dannebaum R.O."/>
            <person name="Kuo R.C."/>
            <person name="Labutti K."/>
            <person name="Haridas S."/>
            <person name="Kuo A."/>
            <person name="Salamov A."/>
            <person name="Ahrendt S.R."/>
            <person name="Lipzen A."/>
            <person name="Sullivan W."/>
            <person name="Andreopoulos W.B."/>
            <person name="Clum A."/>
            <person name="Lindquist E."/>
            <person name="Daum C."/>
            <person name="Ramamoorthy G.K."/>
            <person name="Gryganskyi A."/>
            <person name="Culley D."/>
            <person name="Magnuson J.K."/>
            <person name="James T.Y."/>
            <person name="O'Malley M.A."/>
            <person name="Stajich J.E."/>
            <person name="Spatafora J.W."/>
            <person name="Visel A."/>
            <person name="Grigoriev I.V."/>
        </authorList>
    </citation>
    <scope>NUCLEOTIDE SEQUENCE [LARGE SCALE GENOMIC DNA]</scope>
    <source>
        <strain evidence="3 4">12-1054</strain>
    </source>
</reference>
<keyword evidence="4" id="KW-1185">Reference proteome</keyword>
<feature type="region of interest" description="Disordered" evidence="1">
    <location>
        <begin position="88"/>
        <end position="131"/>
    </location>
</feature>
<dbReference type="EMBL" id="MCFI01000003">
    <property type="protein sequence ID" value="ORY86121.1"/>
    <property type="molecule type" value="Genomic_DNA"/>
</dbReference>
<dbReference type="PANTHER" id="PTHR12834:SF12">
    <property type="entry name" value="SIGNAL RECOGNITION PARTICLE 9 KDA PROTEIN"/>
    <property type="match status" value="1"/>
</dbReference>
<dbReference type="OrthoDB" id="5419752at2759"/>
<gene>
    <name evidence="3" type="ORF">BCR37DRAFT_376663</name>
</gene>
<dbReference type="AlphaFoldDB" id="A0A1Y2FQ45"/>
<evidence type="ECO:0000256" key="1">
    <source>
        <dbReference type="SAM" id="MobiDB-lite"/>
    </source>
</evidence>
<dbReference type="InterPro" id="IPR039914">
    <property type="entry name" value="SRP9-like"/>
</dbReference>
<comment type="caution">
    <text evidence="3">The sequence shown here is derived from an EMBL/GenBank/DDBJ whole genome shotgun (WGS) entry which is preliminary data.</text>
</comment>
<sequence length="131" mass="14327">MPFERDLSTFFDKSAQLLEAFPDAIYTLDYSKHDATRSSITARLHDDAAGICLKFKTDKVLELGRLMVGSTKVSQRLAQLDEEAWDRQQAALMPGTGEAQGESEMKDASTPVASGEAASTASKKKKKKGKK</sequence>
<dbReference type="InterPro" id="IPR039432">
    <property type="entry name" value="SRP9_dom"/>
</dbReference>
<accession>A0A1Y2FQ45</accession>
<feature type="domain" description="SRP9" evidence="2">
    <location>
        <begin position="7"/>
        <end position="69"/>
    </location>
</feature>
<name>A0A1Y2FQ45_PROLT</name>
<dbReference type="STRING" id="56484.A0A1Y2FQ45"/>
<dbReference type="GeneID" id="63785247"/>
<dbReference type="PANTHER" id="PTHR12834">
    <property type="entry name" value="SIGNAL RECOGNITION PARTICLE 9 KDA PROTEIN"/>
    <property type="match status" value="1"/>
</dbReference>
<dbReference type="Pfam" id="PF05486">
    <property type="entry name" value="SRP9-21"/>
    <property type="match status" value="1"/>
</dbReference>
<feature type="compositionally biased region" description="Basic residues" evidence="1">
    <location>
        <begin position="122"/>
        <end position="131"/>
    </location>
</feature>
<organism evidence="3 4">
    <name type="scientific">Protomyces lactucae-debilis</name>
    <dbReference type="NCBI Taxonomy" id="2754530"/>
    <lineage>
        <taxon>Eukaryota</taxon>
        <taxon>Fungi</taxon>
        <taxon>Dikarya</taxon>
        <taxon>Ascomycota</taxon>
        <taxon>Taphrinomycotina</taxon>
        <taxon>Taphrinomycetes</taxon>
        <taxon>Taphrinales</taxon>
        <taxon>Protomycetaceae</taxon>
        <taxon>Protomyces</taxon>
    </lineage>
</organism>
<proteinExistence type="predicted"/>
<dbReference type="Proteomes" id="UP000193685">
    <property type="component" value="Unassembled WGS sequence"/>
</dbReference>
<dbReference type="GO" id="GO:0005786">
    <property type="term" value="C:signal recognition particle, endoplasmic reticulum targeting"/>
    <property type="evidence" value="ECO:0007669"/>
    <property type="project" value="TreeGrafter"/>
</dbReference>
<evidence type="ECO:0000313" key="4">
    <source>
        <dbReference type="Proteomes" id="UP000193685"/>
    </source>
</evidence>
<protein>
    <recommendedName>
        <fullName evidence="2">SRP9 domain-containing protein</fullName>
    </recommendedName>
</protein>